<protein>
    <submittedName>
        <fullName evidence="1">Uncharacterized protein</fullName>
    </submittedName>
</protein>
<sequence length="166" mass="18310">MAKNCLCSQGMECFLQGWLCWRLGPVNQHAALTTANRNFSGLGVKTWTKGKNLKESALHFGNSSLECISSWFNMKVKHSGLKGLGTFSFNWTALSTEEGGVGHCDATVKRFCWVCPTVSHLPNNVALRIRRRIRVGVRESWPSGRWGPATQLGDSSLGTEGHLTLM</sequence>
<accession>A0A8J5CST9</accession>
<reference evidence="1" key="1">
    <citation type="submission" date="2020-07" db="EMBL/GenBank/DDBJ databases">
        <title>The High-quality genome of the commercially important snow crab, Chionoecetes opilio.</title>
        <authorList>
            <person name="Jeong J.-H."/>
            <person name="Ryu S."/>
        </authorList>
    </citation>
    <scope>NUCLEOTIDE SEQUENCE</scope>
    <source>
        <strain evidence="1">MADBK_172401_WGS</strain>
        <tissue evidence="1">Digestive gland</tissue>
    </source>
</reference>
<evidence type="ECO:0000313" key="2">
    <source>
        <dbReference type="Proteomes" id="UP000770661"/>
    </source>
</evidence>
<evidence type="ECO:0000313" key="1">
    <source>
        <dbReference type="EMBL" id="KAG0719401.1"/>
    </source>
</evidence>
<name>A0A8J5CST9_CHIOP</name>
<comment type="caution">
    <text evidence="1">The sequence shown here is derived from an EMBL/GenBank/DDBJ whole genome shotgun (WGS) entry which is preliminary data.</text>
</comment>
<gene>
    <name evidence="1" type="ORF">GWK47_050526</name>
</gene>
<dbReference type="AlphaFoldDB" id="A0A8J5CST9"/>
<keyword evidence="2" id="KW-1185">Reference proteome</keyword>
<dbReference type="Proteomes" id="UP000770661">
    <property type="component" value="Unassembled WGS sequence"/>
</dbReference>
<organism evidence="1 2">
    <name type="scientific">Chionoecetes opilio</name>
    <name type="common">Atlantic snow crab</name>
    <name type="synonym">Cancer opilio</name>
    <dbReference type="NCBI Taxonomy" id="41210"/>
    <lineage>
        <taxon>Eukaryota</taxon>
        <taxon>Metazoa</taxon>
        <taxon>Ecdysozoa</taxon>
        <taxon>Arthropoda</taxon>
        <taxon>Crustacea</taxon>
        <taxon>Multicrustacea</taxon>
        <taxon>Malacostraca</taxon>
        <taxon>Eumalacostraca</taxon>
        <taxon>Eucarida</taxon>
        <taxon>Decapoda</taxon>
        <taxon>Pleocyemata</taxon>
        <taxon>Brachyura</taxon>
        <taxon>Eubrachyura</taxon>
        <taxon>Majoidea</taxon>
        <taxon>Majidae</taxon>
        <taxon>Chionoecetes</taxon>
    </lineage>
</organism>
<proteinExistence type="predicted"/>
<dbReference type="EMBL" id="JACEEZ010014547">
    <property type="protein sequence ID" value="KAG0719401.1"/>
    <property type="molecule type" value="Genomic_DNA"/>
</dbReference>